<name>A0A5J4WPJ1_9EUKA</name>
<proteinExistence type="predicted"/>
<dbReference type="Proteomes" id="UP000324800">
    <property type="component" value="Unassembled WGS sequence"/>
</dbReference>
<sequence>MVSQQMARQGEKGITNYYSDLSQRQAAVVRVKSFSGAPQIIYEAKGIEKICQLFCNERSNKFNKDRQALCLGILFWSKELPSETKTVAIDYLKSLLSDSDS</sequence>
<gene>
    <name evidence="1" type="ORF">EZS28_007602</name>
</gene>
<dbReference type="AlphaFoldDB" id="A0A5J4WPJ1"/>
<accession>A0A5J4WPJ1</accession>
<reference evidence="1 2" key="1">
    <citation type="submission" date="2019-03" db="EMBL/GenBank/DDBJ databases">
        <title>Single cell metagenomics reveals metabolic interactions within the superorganism composed of flagellate Streblomastix strix and complex community of Bacteroidetes bacteria on its surface.</title>
        <authorList>
            <person name="Treitli S.C."/>
            <person name="Kolisko M."/>
            <person name="Husnik F."/>
            <person name="Keeling P."/>
            <person name="Hampl V."/>
        </authorList>
    </citation>
    <scope>NUCLEOTIDE SEQUENCE [LARGE SCALE GENOMIC DNA]</scope>
    <source>
        <strain evidence="1">ST1C</strain>
    </source>
</reference>
<evidence type="ECO:0000313" key="1">
    <source>
        <dbReference type="EMBL" id="KAA6396871.1"/>
    </source>
</evidence>
<evidence type="ECO:0000313" key="2">
    <source>
        <dbReference type="Proteomes" id="UP000324800"/>
    </source>
</evidence>
<dbReference type="EMBL" id="SNRW01001321">
    <property type="protein sequence ID" value="KAA6396871.1"/>
    <property type="molecule type" value="Genomic_DNA"/>
</dbReference>
<comment type="caution">
    <text evidence="1">The sequence shown here is derived from an EMBL/GenBank/DDBJ whole genome shotgun (WGS) entry which is preliminary data.</text>
</comment>
<protein>
    <submittedName>
        <fullName evidence="1">Uncharacterized protein</fullName>
    </submittedName>
</protein>
<organism evidence="1 2">
    <name type="scientific">Streblomastix strix</name>
    <dbReference type="NCBI Taxonomy" id="222440"/>
    <lineage>
        <taxon>Eukaryota</taxon>
        <taxon>Metamonada</taxon>
        <taxon>Preaxostyla</taxon>
        <taxon>Oxymonadida</taxon>
        <taxon>Streblomastigidae</taxon>
        <taxon>Streblomastix</taxon>
    </lineage>
</organism>